<dbReference type="Gene3D" id="2.30.29.30">
    <property type="entry name" value="Pleckstrin-homology domain (PH domain)/Phosphotyrosine-binding domain (PTB)"/>
    <property type="match status" value="1"/>
</dbReference>
<name>A0A8S3YYU0_9EUPU</name>
<feature type="coiled-coil region" evidence="1">
    <location>
        <begin position="273"/>
        <end position="307"/>
    </location>
</feature>
<dbReference type="EMBL" id="CAJHNH020000887">
    <property type="protein sequence ID" value="CAG5120370.1"/>
    <property type="molecule type" value="Genomic_DNA"/>
</dbReference>
<gene>
    <name evidence="3" type="ORF">CUNI_LOCUS5928</name>
</gene>
<dbReference type="InterPro" id="IPR000727">
    <property type="entry name" value="T_SNARE_dom"/>
</dbReference>
<reference evidence="3" key="1">
    <citation type="submission" date="2021-04" db="EMBL/GenBank/DDBJ databases">
        <authorList>
            <consortium name="Molecular Ecology Group"/>
        </authorList>
    </citation>
    <scope>NUCLEOTIDE SEQUENCE</scope>
</reference>
<sequence length="327" mass="37438">MARAEVPYIRTWNTSLYDNVTRRWISGHLHLSLYAVVFEADDTASKNASENTHTLKIEFSNISSINKAQSSIIFTAVTVITNDGNTYWFSSLENRNSTFLILQHFYQASLHHKPENDLSRLGSATGMAQKRTKFGTALLQSVHDSKTTLEQAAWNLADQGDQLRNAAVTMEELHEDLQILQHFKWSDISRIRVISPWEILVTRFLIGQPDFSYDILCTTMPKALRKLEMFASRKIEYMNPVETHHQRHLDSTLEFQIQQQEITQDELITDSEVSELRAALSSLKNIAEDIEKEQDQQLETIDNLTESVTRGSHRLQAMNSKIGKLAK</sequence>
<organism evidence="3 4">
    <name type="scientific">Candidula unifasciata</name>
    <dbReference type="NCBI Taxonomy" id="100452"/>
    <lineage>
        <taxon>Eukaryota</taxon>
        <taxon>Metazoa</taxon>
        <taxon>Spiralia</taxon>
        <taxon>Lophotrochozoa</taxon>
        <taxon>Mollusca</taxon>
        <taxon>Gastropoda</taxon>
        <taxon>Heterobranchia</taxon>
        <taxon>Euthyneura</taxon>
        <taxon>Panpulmonata</taxon>
        <taxon>Eupulmonata</taxon>
        <taxon>Stylommatophora</taxon>
        <taxon>Helicina</taxon>
        <taxon>Helicoidea</taxon>
        <taxon>Geomitridae</taxon>
        <taxon>Candidula</taxon>
    </lineage>
</organism>
<dbReference type="InterPro" id="IPR011993">
    <property type="entry name" value="PH-like_dom_sf"/>
</dbReference>
<evidence type="ECO:0000259" key="2">
    <source>
        <dbReference type="PROSITE" id="PS50192"/>
    </source>
</evidence>
<dbReference type="PROSITE" id="PS50192">
    <property type="entry name" value="T_SNARE"/>
    <property type="match status" value="1"/>
</dbReference>
<dbReference type="OrthoDB" id="10009801at2759"/>
<comment type="caution">
    <text evidence="3">The sequence shown here is derived from an EMBL/GenBank/DDBJ whole genome shotgun (WGS) entry which is preliminary data.</text>
</comment>
<keyword evidence="1" id="KW-0175">Coiled coil</keyword>
<dbReference type="InterPro" id="IPR004182">
    <property type="entry name" value="GRAM"/>
</dbReference>
<evidence type="ECO:0000313" key="3">
    <source>
        <dbReference type="EMBL" id="CAG5120370.1"/>
    </source>
</evidence>
<protein>
    <recommendedName>
        <fullName evidence="2">t-SNARE coiled-coil homology domain-containing protein</fullName>
    </recommendedName>
</protein>
<dbReference type="SUPFAM" id="SSF58038">
    <property type="entry name" value="SNARE fusion complex"/>
    <property type="match status" value="1"/>
</dbReference>
<feature type="domain" description="T-SNARE coiled-coil homology" evidence="2">
    <location>
        <begin position="263"/>
        <end position="325"/>
    </location>
</feature>
<keyword evidence="4" id="KW-1185">Reference proteome</keyword>
<dbReference type="AlphaFoldDB" id="A0A8S3YYU0"/>
<evidence type="ECO:0000313" key="4">
    <source>
        <dbReference type="Proteomes" id="UP000678393"/>
    </source>
</evidence>
<dbReference type="Proteomes" id="UP000678393">
    <property type="component" value="Unassembled WGS sequence"/>
</dbReference>
<evidence type="ECO:0000256" key="1">
    <source>
        <dbReference type="SAM" id="Coils"/>
    </source>
</evidence>
<dbReference type="Pfam" id="PF02893">
    <property type="entry name" value="GRAM"/>
    <property type="match status" value="1"/>
</dbReference>
<accession>A0A8S3YYU0</accession>
<proteinExistence type="predicted"/>
<dbReference type="Gene3D" id="1.20.5.110">
    <property type="match status" value="1"/>
</dbReference>